<dbReference type="PANTHER" id="PTHR30472:SF37">
    <property type="entry name" value="FE(3+) DICITRATE TRANSPORT SYSTEM PERMEASE PROTEIN FECD-RELATED"/>
    <property type="match status" value="1"/>
</dbReference>
<dbReference type="GO" id="GO:0033214">
    <property type="term" value="P:siderophore-iron import into cell"/>
    <property type="evidence" value="ECO:0007669"/>
    <property type="project" value="TreeGrafter"/>
</dbReference>
<dbReference type="RefSeq" id="WP_080842884.1">
    <property type="nucleotide sequence ID" value="NZ_LT009724.1"/>
</dbReference>
<dbReference type="Gene3D" id="1.10.3470.10">
    <property type="entry name" value="ABC transporter involved in vitamin B12 uptake, BtuC"/>
    <property type="match status" value="2"/>
</dbReference>
<accession>A0A1S7RH20</accession>
<feature type="transmembrane region" description="Helical" evidence="8">
    <location>
        <begin position="274"/>
        <end position="297"/>
    </location>
</feature>
<feature type="transmembrane region" description="Helical" evidence="8">
    <location>
        <begin position="244"/>
        <end position="262"/>
    </location>
</feature>
<feature type="transmembrane region" description="Helical" evidence="8">
    <location>
        <begin position="116"/>
        <end position="135"/>
    </location>
</feature>
<protein>
    <submittedName>
        <fullName evidence="9">Iron(3+)-hydroxamate import system permease protein FhuB</fullName>
    </submittedName>
</protein>
<feature type="transmembrane region" description="Helical" evidence="8">
    <location>
        <begin position="633"/>
        <end position="652"/>
    </location>
</feature>
<feature type="transmembrane region" description="Helical" evidence="8">
    <location>
        <begin position="550"/>
        <end position="572"/>
    </location>
</feature>
<dbReference type="PANTHER" id="PTHR30472">
    <property type="entry name" value="FERRIC ENTEROBACTIN TRANSPORT SYSTEM PERMEASE PROTEIN"/>
    <property type="match status" value="1"/>
</dbReference>
<keyword evidence="6 8" id="KW-1133">Transmembrane helix</keyword>
<dbReference type="STRING" id="1183432.AGR3A_Lc130451"/>
<evidence type="ECO:0000256" key="5">
    <source>
        <dbReference type="ARBA" id="ARBA00022692"/>
    </source>
</evidence>
<feature type="transmembrane region" description="Helical" evidence="8">
    <location>
        <begin position="578"/>
        <end position="599"/>
    </location>
</feature>
<feature type="transmembrane region" description="Helical" evidence="8">
    <location>
        <begin position="344"/>
        <end position="365"/>
    </location>
</feature>
<dbReference type="GO" id="GO:0022857">
    <property type="term" value="F:transmembrane transporter activity"/>
    <property type="evidence" value="ECO:0007669"/>
    <property type="project" value="InterPro"/>
</dbReference>
<feature type="transmembrane region" description="Helical" evidence="8">
    <location>
        <begin position="475"/>
        <end position="497"/>
    </location>
</feature>
<comment type="similarity">
    <text evidence="2">Belongs to the binding-protein-dependent transport system permease family. FecCD subfamily.</text>
</comment>
<evidence type="ECO:0000313" key="9">
    <source>
        <dbReference type="EMBL" id="CUX52400.1"/>
    </source>
</evidence>
<feature type="transmembrane region" description="Helical" evidence="8">
    <location>
        <begin position="517"/>
        <end position="538"/>
    </location>
</feature>
<evidence type="ECO:0000256" key="8">
    <source>
        <dbReference type="SAM" id="Phobius"/>
    </source>
</evidence>
<evidence type="ECO:0000256" key="3">
    <source>
        <dbReference type="ARBA" id="ARBA00022448"/>
    </source>
</evidence>
<sequence length="655" mass="66996">MTARPLQLFFGLLFVLACGLSLHAGLQRLPFGAWPGLPFDAANLSMDQVIFAFSLMPRAAVAILAGAMLGLSGALFQQLLRNPIADPSTLGISAGAQLAIVIATLFFPSVLDGNRAFVALTGAAAAAGIVFLLGWRRSFEPVTMVVSGLLVGITAASVSAALTLAQGEYLMSLVVWNGGSLSQQDWSNAFSLAFQLLVGLVLTGLLIRPLTVLGLGDAGARSLGVSLFSIRLAVAAVAVALAAFVAAAVGLVSFIGLAAPALTRALGVRRSSSVLLVSPLLGGLLLWFCDGLVQLLASTTAEVFPTGAVTALIGGPLLLWLLPKIRPTDVHRSQGGDVAARRRLAALLPVLVIMAVLIFAALAIGKGPDGWTLLGAGDLQSLLPFRWPRLVAAMAAGGLLAMAGALLQRLTGNPMASPEVIGVSGGAGLGFAAAITIFPAAGLFELFAGAGIGSAAVMTLVLIFAVRRYLAPEKILLAGIAVSSLCSAVLSALLAIGDQRAWQILAWLSGSGSTATPASAIFLAVLSVVLLSAALSVTRWLTILPLGRDVPISLGLPLSLARIAVIAVAGIATGAASLLVGPLSFVGLMAPHIALRAGFTTPRDHLFASFLFGAVLMALSDLGARTVTFPYELPLGLFAALAGAPYLIWLSGRRE</sequence>
<dbReference type="PROSITE" id="PS51257">
    <property type="entry name" value="PROKAR_LIPOPROTEIN"/>
    <property type="match status" value="1"/>
</dbReference>
<feature type="transmembrane region" description="Helical" evidence="8">
    <location>
        <begin position="303"/>
        <end position="323"/>
    </location>
</feature>
<dbReference type="InterPro" id="IPR037294">
    <property type="entry name" value="ABC_BtuC-like"/>
</dbReference>
<organism evidence="9 10">
    <name type="scientific">Agrobacterium tomkonis CFBP 6623</name>
    <dbReference type="NCBI Taxonomy" id="1183432"/>
    <lineage>
        <taxon>Bacteria</taxon>
        <taxon>Pseudomonadati</taxon>
        <taxon>Pseudomonadota</taxon>
        <taxon>Alphaproteobacteria</taxon>
        <taxon>Hyphomicrobiales</taxon>
        <taxon>Rhizobiaceae</taxon>
        <taxon>Rhizobium/Agrobacterium group</taxon>
        <taxon>Agrobacterium</taxon>
        <taxon>Agrobacterium tumefaciens complex</taxon>
    </lineage>
</organism>
<feature type="transmembrane region" description="Helical" evidence="8">
    <location>
        <begin position="419"/>
        <end position="440"/>
    </location>
</feature>
<keyword evidence="10" id="KW-1185">Reference proteome</keyword>
<dbReference type="CDD" id="cd06550">
    <property type="entry name" value="TM_ABC_iron-siderophores_like"/>
    <property type="match status" value="2"/>
</dbReference>
<dbReference type="NCBIfam" id="NF007866">
    <property type="entry name" value="PRK10577.1-2"/>
    <property type="match status" value="1"/>
</dbReference>
<keyword evidence="3" id="KW-0813">Transport</keyword>
<dbReference type="Proteomes" id="UP000191988">
    <property type="component" value="Unassembled WGS sequence"/>
</dbReference>
<evidence type="ECO:0000313" key="10">
    <source>
        <dbReference type="Proteomes" id="UP000191988"/>
    </source>
</evidence>
<comment type="subcellular location">
    <subcellularLocation>
        <location evidence="1">Cell membrane</location>
        <topology evidence="1">Multi-pass membrane protein</topology>
    </subcellularLocation>
</comment>
<name>A0A1S7RH20_9HYPH</name>
<feature type="transmembrane region" description="Helical" evidence="8">
    <location>
        <begin position="88"/>
        <end position="110"/>
    </location>
</feature>
<feature type="transmembrane region" description="Helical" evidence="8">
    <location>
        <begin position="219"/>
        <end position="238"/>
    </location>
</feature>
<feature type="transmembrane region" description="Helical" evidence="8">
    <location>
        <begin position="446"/>
        <end position="466"/>
    </location>
</feature>
<gene>
    <name evidence="9" type="primary">fhuB</name>
    <name evidence="9" type="ORF">AGR3A_Lc130451</name>
</gene>
<feature type="transmembrane region" description="Helical" evidence="8">
    <location>
        <begin position="606"/>
        <end position="627"/>
    </location>
</feature>
<evidence type="ECO:0000256" key="2">
    <source>
        <dbReference type="ARBA" id="ARBA00007935"/>
    </source>
</evidence>
<keyword evidence="5 8" id="KW-0812">Transmembrane</keyword>
<keyword evidence="7 8" id="KW-0472">Membrane</keyword>
<dbReference type="EMBL" id="FBWK01000049">
    <property type="protein sequence ID" value="CUX52400.1"/>
    <property type="molecule type" value="Genomic_DNA"/>
</dbReference>
<feature type="transmembrane region" description="Helical" evidence="8">
    <location>
        <begin position="385"/>
        <end position="407"/>
    </location>
</feature>
<proteinExistence type="inferred from homology"/>
<evidence type="ECO:0000256" key="4">
    <source>
        <dbReference type="ARBA" id="ARBA00022475"/>
    </source>
</evidence>
<dbReference type="AlphaFoldDB" id="A0A1S7RH20"/>
<dbReference type="SUPFAM" id="SSF81345">
    <property type="entry name" value="ABC transporter involved in vitamin B12 uptake, BtuC"/>
    <property type="match status" value="2"/>
</dbReference>
<evidence type="ECO:0000256" key="6">
    <source>
        <dbReference type="ARBA" id="ARBA00022989"/>
    </source>
</evidence>
<feature type="transmembrane region" description="Helical" evidence="8">
    <location>
        <begin position="186"/>
        <end position="207"/>
    </location>
</feature>
<dbReference type="Pfam" id="PF01032">
    <property type="entry name" value="FecCD"/>
    <property type="match status" value="2"/>
</dbReference>
<feature type="transmembrane region" description="Helical" evidence="8">
    <location>
        <begin position="48"/>
        <end position="76"/>
    </location>
</feature>
<evidence type="ECO:0000256" key="7">
    <source>
        <dbReference type="ARBA" id="ARBA00023136"/>
    </source>
</evidence>
<keyword evidence="4" id="KW-1003">Cell membrane</keyword>
<dbReference type="InterPro" id="IPR000522">
    <property type="entry name" value="ABC_transptr_permease_BtuC"/>
</dbReference>
<evidence type="ECO:0000256" key="1">
    <source>
        <dbReference type="ARBA" id="ARBA00004651"/>
    </source>
</evidence>
<reference evidence="10" key="1">
    <citation type="submission" date="2016-01" db="EMBL/GenBank/DDBJ databases">
        <authorList>
            <person name="Regsiter A."/>
            <person name="william w."/>
        </authorList>
    </citation>
    <scope>NUCLEOTIDE SEQUENCE [LARGE SCALE GENOMIC DNA]</scope>
    <source>
        <strain evidence="10">CFBP 6623</strain>
    </source>
</reference>
<dbReference type="GO" id="GO:0005886">
    <property type="term" value="C:plasma membrane"/>
    <property type="evidence" value="ECO:0007669"/>
    <property type="project" value="UniProtKB-SubCell"/>
</dbReference>
<feature type="transmembrane region" description="Helical" evidence="8">
    <location>
        <begin position="142"/>
        <end position="166"/>
    </location>
</feature>